<feature type="signal peptide" evidence="1">
    <location>
        <begin position="1"/>
        <end position="24"/>
    </location>
</feature>
<comment type="caution">
    <text evidence="3">The sequence shown here is derived from an EMBL/GenBank/DDBJ whole genome shotgun (WGS) entry which is preliminary data.</text>
</comment>
<feature type="chain" id="PRO_5042213849" description="F-box domain-containing protein" evidence="1">
    <location>
        <begin position="25"/>
        <end position="385"/>
    </location>
</feature>
<dbReference type="EMBL" id="JARKIF010000011">
    <property type="protein sequence ID" value="KAJ7626789.1"/>
    <property type="molecule type" value="Genomic_DNA"/>
</dbReference>
<dbReference type="PROSITE" id="PS50181">
    <property type="entry name" value="FBOX"/>
    <property type="match status" value="1"/>
</dbReference>
<keyword evidence="4" id="KW-1185">Reference proteome</keyword>
<reference evidence="3" key="1">
    <citation type="submission" date="2023-03" db="EMBL/GenBank/DDBJ databases">
        <title>Massive genome expansion in bonnet fungi (Mycena s.s.) driven by repeated elements and novel gene families across ecological guilds.</title>
        <authorList>
            <consortium name="Lawrence Berkeley National Laboratory"/>
            <person name="Harder C.B."/>
            <person name="Miyauchi S."/>
            <person name="Viragh M."/>
            <person name="Kuo A."/>
            <person name="Thoen E."/>
            <person name="Andreopoulos B."/>
            <person name="Lu D."/>
            <person name="Skrede I."/>
            <person name="Drula E."/>
            <person name="Henrissat B."/>
            <person name="Morin E."/>
            <person name="Kohler A."/>
            <person name="Barry K."/>
            <person name="LaButti K."/>
            <person name="Morin E."/>
            <person name="Salamov A."/>
            <person name="Lipzen A."/>
            <person name="Mereny Z."/>
            <person name="Hegedus B."/>
            <person name="Baldrian P."/>
            <person name="Stursova M."/>
            <person name="Weitz H."/>
            <person name="Taylor A."/>
            <person name="Grigoriev I.V."/>
            <person name="Nagy L.G."/>
            <person name="Martin F."/>
            <person name="Kauserud H."/>
        </authorList>
    </citation>
    <scope>NUCLEOTIDE SEQUENCE</scope>
    <source>
        <strain evidence="3">9284</strain>
    </source>
</reference>
<dbReference type="InterPro" id="IPR001810">
    <property type="entry name" value="F-box_dom"/>
</dbReference>
<organism evidence="3 4">
    <name type="scientific">Roridomyces roridus</name>
    <dbReference type="NCBI Taxonomy" id="1738132"/>
    <lineage>
        <taxon>Eukaryota</taxon>
        <taxon>Fungi</taxon>
        <taxon>Dikarya</taxon>
        <taxon>Basidiomycota</taxon>
        <taxon>Agaricomycotina</taxon>
        <taxon>Agaricomycetes</taxon>
        <taxon>Agaricomycetidae</taxon>
        <taxon>Agaricales</taxon>
        <taxon>Marasmiineae</taxon>
        <taxon>Mycenaceae</taxon>
        <taxon>Roridomyces</taxon>
    </lineage>
</organism>
<evidence type="ECO:0000259" key="2">
    <source>
        <dbReference type="PROSITE" id="PS50181"/>
    </source>
</evidence>
<evidence type="ECO:0000313" key="4">
    <source>
        <dbReference type="Proteomes" id="UP001221142"/>
    </source>
</evidence>
<feature type="domain" description="F-box" evidence="2">
    <location>
        <begin position="12"/>
        <end position="61"/>
    </location>
</feature>
<proteinExistence type="predicted"/>
<gene>
    <name evidence="3" type="ORF">FB45DRAFT_920070</name>
</gene>
<dbReference type="AlphaFoldDB" id="A0AAD7BP42"/>
<dbReference type="Pfam" id="PF00646">
    <property type="entry name" value="F-box"/>
    <property type="match status" value="1"/>
</dbReference>
<keyword evidence="1" id="KW-0732">Signal</keyword>
<dbReference type="InterPro" id="IPR036047">
    <property type="entry name" value="F-box-like_dom_sf"/>
</dbReference>
<accession>A0AAD7BP42</accession>
<sequence length="385" mass="44016">MVLTRRAHRARMLITLWLPNEVLTEIIRHATTPDQATFCRVSKLFHGLVLPIVNRAIFLDLVDKQGRPYDRILKNLMQSFIRNPGRADAVRSLTFLRTPDHVAQVNYDLLFETMKLMKNLECLSLNDFRDNTIPTRLAGLTFPNLSWCRIMVTNIRVPSAATDFAKFLGQHPSIVRLFLWAPPLFSATNSLEPGLTFLPNLRHYQGSGMFLDRLSTRCLQAARFATHDLRIESDVQALRPLTNPDLPFVLSLEFLIWGSDNPIQTILLPLTVQFPHIWNLQLRAYDTDLLGMTALDHVTTHLPRFTQIVYFALTYANRKLRFAVDAESDDAAFETWAATCPTLKGCCIGEVARRKVGEEWERWSVEDFDQQAGFSVFDPILSADE</sequence>
<evidence type="ECO:0000256" key="1">
    <source>
        <dbReference type="SAM" id="SignalP"/>
    </source>
</evidence>
<dbReference type="Proteomes" id="UP001221142">
    <property type="component" value="Unassembled WGS sequence"/>
</dbReference>
<protein>
    <recommendedName>
        <fullName evidence="2">F-box domain-containing protein</fullName>
    </recommendedName>
</protein>
<dbReference type="SUPFAM" id="SSF81383">
    <property type="entry name" value="F-box domain"/>
    <property type="match status" value="1"/>
</dbReference>
<evidence type="ECO:0000313" key="3">
    <source>
        <dbReference type="EMBL" id="KAJ7626789.1"/>
    </source>
</evidence>
<name>A0AAD7BP42_9AGAR</name>